<dbReference type="Proteomes" id="UP000229740">
    <property type="component" value="Unassembled WGS sequence"/>
</dbReference>
<dbReference type="InterPro" id="IPR023842">
    <property type="entry name" value="Bacillithiol_biosynth_BshB1"/>
</dbReference>
<dbReference type="NCBIfam" id="TIGR04001">
    <property type="entry name" value="thiol_BshB1"/>
    <property type="match status" value="1"/>
</dbReference>
<dbReference type="EMBL" id="PDPS01000022">
    <property type="protein sequence ID" value="PID58657.1"/>
    <property type="molecule type" value="Genomic_DNA"/>
</dbReference>
<dbReference type="PANTHER" id="PTHR12993:SF30">
    <property type="entry name" value="N-ACETYL-ALPHA-D-GLUCOSAMINYL L-MALATE DEACETYLASE 1"/>
    <property type="match status" value="1"/>
</dbReference>
<dbReference type="GO" id="GO:0019213">
    <property type="term" value="F:deacetylase activity"/>
    <property type="evidence" value="ECO:0007669"/>
    <property type="project" value="InterPro"/>
</dbReference>
<accession>A0A2G6E9L9</accession>
<dbReference type="PANTHER" id="PTHR12993">
    <property type="entry name" value="N-ACETYLGLUCOSAMINYL-PHOSPHATIDYLINOSITOL DE-N-ACETYLASE-RELATED"/>
    <property type="match status" value="1"/>
</dbReference>
<dbReference type="Gene3D" id="3.40.50.10320">
    <property type="entry name" value="LmbE-like"/>
    <property type="match status" value="1"/>
</dbReference>
<organism evidence="1 2">
    <name type="scientific">candidate division KSB3 bacterium</name>
    <dbReference type="NCBI Taxonomy" id="2044937"/>
    <lineage>
        <taxon>Bacteria</taxon>
        <taxon>candidate division KSB3</taxon>
    </lineage>
</organism>
<dbReference type="SUPFAM" id="SSF102588">
    <property type="entry name" value="LmbE-like"/>
    <property type="match status" value="1"/>
</dbReference>
<dbReference type="Pfam" id="PF02585">
    <property type="entry name" value="PIG-L"/>
    <property type="match status" value="1"/>
</dbReference>
<protein>
    <submittedName>
        <fullName evidence="1">Bacillithiol biosynthesis deacetylase BshB1</fullName>
    </submittedName>
</protein>
<dbReference type="AlphaFoldDB" id="A0A2G6E9L9"/>
<dbReference type="GO" id="GO:0016811">
    <property type="term" value="F:hydrolase activity, acting on carbon-nitrogen (but not peptide) bonds, in linear amides"/>
    <property type="evidence" value="ECO:0007669"/>
    <property type="project" value="TreeGrafter"/>
</dbReference>
<reference evidence="1 2" key="1">
    <citation type="submission" date="2017-10" db="EMBL/GenBank/DDBJ databases">
        <title>Novel microbial diversity and functional potential in the marine mammal oral microbiome.</title>
        <authorList>
            <person name="Dudek N.K."/>
            <person name="Sun C.L."/>
            <person name="Burstein D."/>
            <person name="Kantor R.S."/>
            <person name="Aliaga Goltsman D.S."/>
            <person name="Bik E.M."/>
            <person name="Thomas B.C."/>
            <person name="Banfield J.F."/>
            <person name="Relman D.A."/>
        </authorList>
    </citation>
    <scope>NUCLEOTIDE SEQUENCE [LARGE SCALE GENOMIC DNA]</scope>
    <source>
        <strain evidence="1">DOLZORAL124_49_17</strain>
    </source>
</reference>
<name>A0A2G6E9L9_9BACT</name>
<evidence type="ECO:0000313" key="2">
    <source>
        <dbReference type="Proteomes" id="UP000229740"/>
    </source>
</evidence>
<sequence>MTFNSSRAKHSGLAALRHVQHPPVFSCSSERVRSYYSRRKCQRKVLHNVLEPFAAECFRQEILDFPLSDRISVRGKNASLRNHAERLIAGDYLNHEGASSDNGDVMRLRLTLWRCKMLDVLAVGAHPDDCEIMMGGTLAILKKQSYKVGICDLSSGEAGTYGSANTRRQELAQASTILQLDARDTLDMPDGHIRNTEENRMKLIRVIRKHRPTIVFSFFNAMPRHPDHYYSGLLTKECVFLAGLEKIETGSPPHRPSNLIHFKELVLNDKPDVVVDISEVWDQKVQAVRAYQSQVVAGNDAEQPPKTFIKSKAFWEVFEARSRMAGAMIGVRYGEPFYCEAPAKILDIPASFSRGSNV</sequence>
<gene>
    <name evidence="1" type="primary">bshB1</name>
    <name evidence="1" type="ORF">CSB45_03685</name>
</gene>
<evidence type="ECO:0000313" key="1">
    <source>
        <dbReference type="EMBL" id="PID58657.1"/>
    </source>
</evidence>
<dbReference type="InterPro" id="IPR003737">
    <property type="entry name" value="GlcNAc_PI_deacetylase-related"/>
</dbReference>
<dbReference type="InterPro" id="IPR024078">
    <property type="entry name" value="LmbE-like_dom_sf"/>
</dbReference>
<dbReference type="GO" id="GO:0071793">
    <property type="term" value="P:bacillithiol biosynthetic process"/>
    <property type="evidence" value="ECO:0007669"/>
    <property type="project" value="InterPro"/>
</dbReference>
<comment type="caution">
    <text evidence="1">The sequence shown here is derived from an EMBL/GenBank/DDBJ whole genome shotgun (WGS) entry which is preliminary data.</text>
</comment>
<proteinExistence type="predicted"/>